<name>A0A1G2TY61_9BACT</name>
<evidence type="ECO:0000313" key="1">
    <source>
        <dbReference type="EMBL" id="OHB02174.1"/>
    </source>
</evidence>
<comment type="caution">
    <text evidence="1">The sequence shown here is derived from an EMBL/GenBank/DDBJ whole genome shotgun (WGS) entry which is preliminary data.</text>
</comment>
<accession>A0A1G2TY61</accession>
<protein>
    <recommendedName>
        <fullName evidence="3">DUF218 domain-containing protein</fullName>
    </recommendedName>
</protein>
<sequence length="185" mass="21211">MLDVIMKVTHGATRNRLANGSVATMKCVANLQESYPNAKLFFSTYSRNPEGANEKNWVEKMLPSATHVGSIPTTSAEAKALRAFYDEIDWYPWTMLIVTDEFNSRRTRDIYRLYFPETNIFILAIPIAKTHDPESPILNFRNMNRAILWETLIPLIPFWVLTHSGDLGKRILEWLSYRVAQASAS</sequence>
<evidence type="ECO:0008006" key="3">
    <source>
        <dbReference type="Google" id="ProtNLM"/>
    </source>
</evidence>
<gene>
    <name evidence="1" type="ORF">A3A90_02240</name>
</gene>
<dbReference type="AlphaFoldDB" id="A0A1G2TY61"/>
<organism evidence="1 2">
    <name type="scientific">Candidatus Zambryskibacteria bacterium RIFCSPLOWO2_01_FULL_35_19</name>
    <dbReference type="NCBI Taxonomy" id="1802757"/>
    <lineage>
        <taxon>Bacteria</taxon>
        <taxon>Candidatus Zambryskiibacteriota</taxon>
    </lineage>
</organism>
<dbReference type="EMBL" id="MHWA01000006">
    <property type="protein sequence ID" value="OHB02174.1"/>
    <property type="molecule type" value="Genomic_DNA"/>
</dbReference>
<dbReference type="Proteomes" id="UP000178404">
    <property type="component" value="Unassembled WGS sequence"/>
</dbReference>
<evidence type="ECO:0000313" key="2">
    <source>
        <dbReference type="Proteomes" id="UP000178404"/>
    </source>
</evidence>
<proteinExistence type="predicted"/>
<reference evidence="1 2" key="1">
    <citation type="journal article" date="2016" name="Nat. Commun.">
        <title>Thousands of microbial genomes shed light on interconnected biogeochemical processes in an aquifer system.</title>
        <authorList>
            <person name="Anantharaman K."/>
            <person name="Brown C.T."/>
            <person name="Hug L.A."/>
            <person name="Sharon I."/>
            <person name="Castelle C.J."/>
            <person name="Probst A.J."/>
            <person name="Thomas B.C."/>
            <person name="Singh A."/>
            <person name="Wilkins M.J."/>
            <person name="Karaoz U."/>
            <person name="Brodie E.L."/>
            <person name="Williams K.H."/>
            <person name="Hubbard S.S."/>
            <person name="Banfield J.F."/>
        </authorList>
    </citation>
    <scope>NUCLEOTIDE SEQUENCE [LARGE SCALE GENOMIC DNA]</scope>
</reference>